<evidence type="ECO:0000256" key="10">
    <source>
        <dbReference type="ARBA" id="ARBA00023004"/>
    </source>
</evidence>
<dbReference type="InterPro" id="IPR000283">
    <property type="entry name" value="NADH_UbQ_OxRdtase_75kDa_su_CS"/>
</dbReference>
<keyword evidence="12 15" id="KW-0520">NAD</keyword>
<evidence type="ECO:0000256" key="1">
    <source>
        <dbReference type="ARBA" id="ARBA00001966"/>
    </source>
</evidence>
<dbReference type="Gene3D" id="3.40.228.10">
    <property type="entry name" value="Dimethylsulfoxide Reductase, domain 2"/>
    <property type="match status" value="1"/>
</dbReference>
<dbReference type="Pfam" id="PF01568">
    <property type="entry name" value="Molydop_binding"/>
    <property type="match status" value="1"/>
</dbReference>
<dbReference type="AlphaFoldDB" id="G9A8L5"/>
<dbReference type="GO" id="GO:1990204">
    <property type="term" value="C:oxidoreductase complex"/>
    <property type="evidence" value="ECO:0007669"/>
    <property type="project" value="UniProtKB-ARBA"/>
</dbReference>
<dbReference type="PROSITE" id="PS51839">
    <property type="entry name" value="4FE4S_HC3"/>
    <property type="match status" value="1"/>
</dbReference>
<comment type="function">
    <text evidence="2">NDH-1 shuttles electrons from NADH, via FMN and iron-sulfur (Fe-S) centers, to quinones in the respiratory chain. The immediate electron acceptor for the enzyme in this species is believed to be ubiquinone. Couples the redox reaction to proton translocation (for every two electrons transferred, four hydrogen ions are translocated across the cytoplasmic membrane), and thus conserves the redox energy in a proton gradient.</text>
</comment>
<dbReference type="InterPro" id="IPR006656">
    <property type="entry name" value="Mopterin_OxRdtase"/>
</dbReference>
<dbReference type="Gene3D" id="3.10.20.740">
    <property type="match status" value="1"/>
</dbReference>
<dbReference type="EC" id="7.1.1.-" evidence="15"/>
<sequence>MVSITIDGHTLEVEAGSTVLQAAQRLGIDIPTFCYLKRLPPLASCRMCLVEIEGLRRLQPSCATAVTDGMVVRTNTPLIDETRSSMLDMLLANHPLDCPICDKGGECELQDMVMAYGPRRSEFRDPKRVFHSRDIRLSPVIIMNVNRCIQCQRCVRMCEEVVGAVALGTVEKGMDTAVTGFEGSLASCDQCGNCVEVCPVGALMSFPYRYKARPWDLAETDTVCPHCGTGCQLTVGARKGEFMRVRSKEEHGVNRETLCVRGRFGLDFVESRDRIKRPMIRRDGVLVPVSWDEAGDYLRRRLAAVENKAAGGLASARLTNEVLYQFQKLMRTVFRTNNIDCSSRWSAPFDTLGPLLAGFYTRAPLPEVIGKDCVLVIGGNVTEENPVTEYLLRDAVRQRQAGLHLLSARPSRLDADARVVLRVRPGGEAASLAEVVAGLAAAAGESLSGDTLDAVGATIGDPSENTGREDSDRLVADLRDSRGVTVLVSVGLLRSPEARAMLQQVSNLLQALRMLGKDPAMQFLFDRANQMGAWDMGVLPAALPGLRAVTDDAARAALERGWGAEIPSEPGANLDTILDLCIDGRIGALYVAGTDPLIAYPDRDFVKRALGAADLLIVQDTFLTDTAGLAEVVLPAAGYGEEAGTFTNNEGRIQTVRKFREPAFEARGNLEIFELVAALRRQVLKPSMQGEVFDEIDRLVPAYQGLTLDGLGADGAFTQADPTPPASGFYPAPPTFEVRDGLMLVTGDCLFHNGYLSERSEILNTVADDPYVEMNAQEAAQLGVSDGDQVVVRSAQGELTAKLKVNRRFPRGLVFVPENYRALRLNGLMQRGEYPCPVEVQKAHATFEIGADTAPAANGEDLAPGMAGSP</sequence>
<dbReference type="PROSITE" id="PS00643">
    <property type="entry name" value="COMPLEX1_75K_3"/>
    <property type="match status" value="1"/>
</dbReference>
<feature type="domain" description="4Fe-4S ferredoxin-type" evidence="17">
    <location>
        <begin position="179"/>
        <end position="209"/>
    </location>
</feature>
<name>G9A8L5_SINF1</name>
<dbReference type="PROSITE" id="PS00641">
    <property type="entry name" value="COMPLEX1_75K_1"/>
    <property type="match status" value="1"/>
</dbReference>
<dbReference type="InterPro" id="IPR010228">
    <property type="entry name" value="NADH_UbQ_OxRdtase_Gsu"/>
</dbReference>
<dbReference type="NCBIfam" id="TIGR01973">
    <property type="entry name" value="NuoG"/>
    <property type="match status" value="1"/>
</dbReference>
<dbReference type="Pfam" id="PF13510">
    <property type="entry name" value="Fer2_4"/>
    <property type="match status" value="1"/>
</dbReference>
<evidence type="ECO:0000256" key="14">
    <source>
        <dbReference type="ARBA" id="ARBA00047712"/>
    </source>
</evidence>
<dbReference type="InterPro" id="IPR050123">
    <property type="entry name" value="Prok_molybdopt-oxidoreductase"/>
</dbReference>
<evidence type="ECO:0000256" key="3">
    <source>
        <dbReference type="ARBA" id="ARBA00005404"/>
    </source>
</evidence>
<dbReference type="InterPro" id="IPR017896">
    <property type="entry name" value="4Fe4S_Fe-S-bd"/>
</dbReference>
<keyword evidence="4 15" id="KW-0004">4Fe-4S</keyword>
<evidence type="ECO:0000259" key="19">
    <source>
        <dbReference type="PROSITE" id="PS51839"/>
    </source>
</evidence>
<dbReference type="FunFam" id="3.30.70.20:FF:000035">
    <property type="entry name" value="Iron hydrogenase 1"/>
    <property type="match status" value="1"/>
</dbReference>
<comment type="similarity">
    <text evidence="3 15">Belongs to the complex I 75 kDa subunit family.</text>
</comment>
<evidence type="ECO:0000259" key="16">
    <source>
        <dbReference type="PROSITE" id="PS51085"/>
    </source>
</evidence>
<keyword evidence="10 15" id="KW-0408">Iron</keyword>
<dbReference type="SMART" id="SM00929">
    <property type="entry name" value="NADH-G_4Fe-4S_3"/>
    <property type="match status" value="1"/>
</dbReference>
<evidence type="ECO:0000256" key="9">
    <source>
        <dbReference type="ARBA" id="ARBA00022967"/>
    </source>
</evidence>
<dbReference type="SMART" id="SM00926">
    <property type="entry name" value="Molybdop_Fe4S4"/>
    <property type="match status" value="1"/>
</dbReference>
<accession>G9A8L5</accession>
<dbReference type="Pfam" id="PF22117">
    <property type="entry name" value="Fer4_Nqo3"/>
    <property type="match status" value="1"/>
</dbReference>
<dbReference type="InterPro" id="IPR036010">
    <property type="entry name" value="2Fe-2S_ferredoxin-like_sf"/>
</dbReference>
<organism evidence="20 21">
    <name type="scientific">Sinorhizobium fredii (strain HH103)</name>
    <dbReference type="NCBI Taxonomy" id="1117943"/>
    <lineage>
        <taxon>Bacteria</taxon>
        <taxon>Pseudomonadati</taxon>
        <taxon>Pseudomonadota</taxon>
        <taxon>Alphaproteobacteria</taxon>
        <taxon>Hyphomicrobiales</taxon>
        <taxon>Rhizobiaceae</taxon>
        <taxon>Sinorhizobium/Ensifer group</taxon>
        <taxon>Sinorhizobium</taxon>
    </lineage>
</organism>
<evidence type="ECO:0000256" key="6">
    <source>
        <dbReference type="ARBA" id="ARBA00022719"/>
    </source>
</evidence>
<comment type="cofactor">
    <cofactor evidence="1 15">
        <name>[4Fe-4S] cluster</name>
        <dbReference type="ChEBI" id="CHEBI:49883"/>
    </cofactor>
</comment>
<evidence type="ECO:0000256" key="5">
    <source>
        <dbReference type="ARBA" id="ARBA00022714"/>
    </source>
</evidence>
<dbReference type="PATRIC" id="fig|380.5.peg.2230"/>
<dbReference type="Gene3D" id="2.40.40.20">
    <property type="match status" value="1"/>
</dbReference>
<dbReference type="InterPro" id="IPR009010">
    <property type="entry name" value="Asp_de-COase-like_dom_sf"/>
</dbReference>
<feature type="domain" description="4Fe-4S ferredoxin-type" evidence="17">
    <location>
        <begin position="139"/>
        <end position="170"/>
    </location>
</feature>
<dbReference type="Pfam" id="PF10588">
    <property type="entry name" value="NADH-G_4Fe-4S_3"/>
    <property type="match status" value="1"/>
</dbReference>
<dbReference type="GO" id="GO:0008137">
    <property type="term" value="F:NADH dehydrogenase (ubiquinone) activity"/>
    <property type="evidence" value="ECO:0007669"/>
    <property type="project" value="UniProtKB-UniRule"/>
</dbReference>
<gene>
    <name evidence="20" type="primary">nuog3</name>
    <name evidence="20" type="ordered locus">SFHH103_02100</name>
</gene>
<dbReference type="SUPFAM" id="SSF50692">
    <property type="entry name" value="ADC-like"/>
    <property type="match status" value="1"/>
</dbReference>
<dbReference type="CDD" id="cd00207">
    <property type="entry name" value="fer2"/>
    <property type="match status" value="1"/>
</dbReference>
<evidence type="ECO:0000256" key="12">
    <source>
        <dbReference type="ARBA" id="ARBA00023027"/>
    </source>
</evidence>
<dbReference type="InterPro" id="IPR019574">
    <property type="entry name" value="NADH_UbQ_OxRdtase_Gsu_4Fe4S-bd"/>
</dbReference>
<keyword evidence="13" id="KW-0830">Ubiquinone</keyword>
<evidence type="ECO:0000259" key="17">
    <source>
        <dbReference type="PROSITE" id="PS51379"/>
    </source>
</evidence>
<dbReference type="InterPro" id="IPR027467">
    <property type="entry name" value="MopterinOxRdtase_cofactor_BS"/>
</dbReference>
<dbReference type="PROSITE" id="PS51085">
    <property type="entry name" value="2FE2S_FER_2"/>
    <property type="match status" value="1"/>
</dbReference>
<proteinExistence type="inferred from homology"/>
<dbReference type="PROSITE" id="PS00642">
    <property type="entry name" value="COMPLEX1_75K_2"/>
    <property type="match status" value="1"/>
</dbReference>
<dbReference type="GO" id="GO:0016020">
    <property type="term" value="C:membrane"/>
    <property type="evidence" value="ECO:0007669"/>
    <property type="project" value="InterPro"/>
</dbReference>
<dbReference type="PIRSF" id="PIRSF036643">
    <property type="entry name" value="FDH_alpha"/>
    <property type="match status" value="1"/>
</dbReference>
<dbReference type="GO" id="GO:0046872">
    <property type="term" value="F:metal ion binding"/>
    <property type="evidence" value="ECO:0007669"/>
    <property type="project" value="UniProtKB-UniRule"/>
</dbReference>
<dbReference type="Pfam" id="PF00384">
    <property type="entry name" value="Molybdopterin"/>
    <property type="match status" value="1"/>
</dbReference>
<protein>
    <recommendedName>
        <fullName evidence="15">NADH-quinone oxidoreductase</fullName>
        <ecNumber evidence="15">7.1.1.-</ecNumber>
    </recommendedName>
</protein>
<dbReference type="SUPFAM" id="SSF53706">
    <property type="entry name" value="Formate dehydrogenase/DMSO reductase, domains 1-3"/>
    <property type="match status" value="1"/>
</dbReference>
<dbReference type="InterPro" id="IPR006657">
    <property type="entry name" value="MoPterin_dinucl-bd_dom"/>
</dbReference>
<evidence type="ECO:0000256" key="8">
    <source>
        <dbReference type="ARBA" id="ARBA00022737"/>
    </source>
</evidence>
<dbReference type="InterPro" id="IPR006963">
    <property type="entry name" value="Mopterin_OxRdtase_4Fe-4S_dom"/>
</dbReference>
<evidence type="ECO:0000256" key="4">
    <source>
        <dbReference type="ARBA" id="ARBA00022485"/>
    </source>
</evidence>
<keyword evidence="8" id="KW-0677">Repeat</keyword>
<dbReference type="PROSITE" id="PS00551">
    <property type="entry name" value="MOLYBDOPTERIN_PROK_1"/>
    <property type="match status" value="1"/>
</dbReference>
<keyword evidence="11 15" id="KW-0411">Iron-sulfur</keyword>
<dbReference type="GO" id="GO:0043546">
    <property type="term" value="F:molybdopterin cofactor binding"/>
    <property type="evidence" value="ECO:0007669"/>
    <property type="project" value="InterPro"/>
</dbReference>
<comment type="catalytic activity">
    <reaction evidence="14 15">
        <text>a quinone + NADH + 5 H(+)(in) = a quinol + NAD(+) + 4 H(+)(out)</text>
        <dbReference type="Rhea" id="RHEA:57888"/>
        <dbReference type="ChEBI" id="CHEBI:15378"/>
        <dbReference type="ChEBI" id="CHEBI:24646"/>
        <dbReference type="ChEBI" id="CHEBI:57540"/>
        <dbReference type="ChEBI" id="CHEBI:57945"/>
        <dbReference type="ChEBI" id="CHEBI:132124"/>
    </reaction>
</comment>
<keyword evidence="9 15" id="KW-1278">Translocase</keyword>
<dbReference type="GO" id="GO:0051539">
    <property type="term" value="F:4 iron, 4 sulfur cluster binding"/>
    <property type="evidence" value="ECO:0007669"/>
    <property type="project" value="UniProtKB-KW"/>
</dbReference>
<evidence type="ECO:0000256" key="7">
    <source>
        <dbReference type="ARBA" id="ARBA00022723"/>
    </source>
</evidence>
<dbReference type="PROSITE" id="PS51669">
    <property type="entry name" value="4FE4S_MOW_BIS_MGD"/>
    <property type="match status" value="1"/>
</dbReference>
<dbReference type="PROSITE" id="PS00198">
    <property type="entry name" value="4FE4S_FER_1"/>
    <property type="match status" value="1"/>
</dbReference>
<dbReference type="STRING" id="1117943.SFHH103_02100"/>
<dbReference type="GO" id="GO:0048038">
    <property type="term" value="F:quinone binding"/>
    <property type="evidence" value="ECO:0007669"/>
    <property type="project" value="UniProtKB-UniRule"/>
</dbReference>
<dbReference type="SUPFAM" id="SSF54862">
    <property type="entry name" value="4Fe-4S ferredoxins"/>
    <property type="match status" value="1"/>
</dbReference>
<reference evidence="20 21" key="1">
    <citation type="journal article" date="2012" name="J. Bacteriol.">
        <title>Genome sequence of the soybean symbiont Sinorhizobium fredii HH103.</title>
        <authorList>
            <person name="Weidner S."/>
            <person name="Becker A."/>
            <person name="Bonilla I."/>
            <person name="Jaenicke S."/>
            <person name="Lloret J."/>
            <person name="Margaret I."/>
            <person name="Puhler A."/>
            <person name="Ruiz-Sainz J.E."/>
            <person name="Schneiker-Bekel S."/>
            <person name="Szczepanowski R."/>
            <person name="Vinardell J.M."/>
            <person name="Zehner S."/>
            <person name="Gottfert M."/>
        </authorList>
    </citation>
    <scope>NUCLEOTIDE SEQUENCE [LARGE SCALE GENOMIC DNA]</scope>
    <source>
        <strain evidence="20 21">HH103</strain>
    </source>
</reference>
<dbReference type="SUPFAM" id="SSF54292">
    <property type="entry name" value="2Fe-2S ferredoxin-like"/>
    <property type="match status" value="1"/>
</dbReference>
<keyword evidence="6 15" id="KW-0874">Quinone</keyword>
<dbReference type="Gene3D" id="3.30.70.20">
    <property type="match status" value="1"/>
</dbReference>
<keyword evidence="7 15" id="KW-0479">Metal-binding</keyword>
<dbReference type="PANTHER" id="PTHR43105">
    <property type="entry name" value="RESPIRATORY NITRATE REDUCTASE"/>
    <property type="match status" value="1"/>
</dbReference>
<dbReference type="eggNOG" id="COG3383">
    <property type="taxonomic scope" value="Bacteria"/>
</dbReference>
<dbReference type="InterPro" id="IPR017900">
    <property type="entry name" value="4Fe4S_Fe_S_CS"/>
</dbReference>
<dbReference type="PANTHER" id="PTHR43105:SF10">
    <property type="entry name" value="NADH-QUINONE OXIDOREDUCTASE SUBUNIT G"/>
    <property type="match status" value="1"/>
</dbReference>
<dbReference type="KEGG" id="sfh:SFHH103_02100"/>
<dbReference type="RefSeq" id="WP_014329044.1">
    <property type="nucleotide sequence ID" value="NC_016812.1"/>
</dbReference>
<dbReference type="Pfam" id="PF04879">
    <property type="entry name" value="Molybdop_Fe4S4"/>
    <property type="match status" value="1"/>
</dbReference>
<evidence type="ECO:0000256" key="13">
    <source>
        <dbReference type="ARBA" id="ARBA00023075"/>
    </source>
</evidence>
<dbReference type="HOGENOM" id="CLU_000422_4_0_5"/>
<evidence type="ECO:0000313" key="21">
    <source>
        <dbReference type="Proteomes" id="UP000007735"/>
    </source>
</evidence>
<comment type="cofactor">
    <cofactor evidence="15">
        <name>[2Fe-2S] cluster</name>
        <dbReference type="ChEBI" id="CHEBI:190135"/>
    </cofactor>
    <text evidence="15">Binds 1 [2Fe-2S] cluster per subunit.</text>
</comment>
<dbReference type="Proteomes" id="UP000007735">
    <property type="component" value="Chromosome"/>
</dbReference>
<evidence type="ECO:0000313" key="20">
    <source>
        <dbReference type="EMBL" id="CCE96595.1"/>
    </source>
</evidence>
<dbReference type="GO" id="GO:0003954">
    <property type="term" value="F:NADH dehydrogenase activity"/>
    <property type="evidence" value="ECO:0007669"/>
    <property type="project" value="TreeGrafter"/>
</dbReference>
<dbReference type="FunFam" id="3.10.20.740:FF:000001">
    <property type="entry name" value="NADH-quinone oxidoreductase subunit G"/>
    <property type="match status" value="1"/>
</dbReference>
<dbReference type="GO" id="GO:0042773">
    <property type="term" value="P:ATP synthesis coupled electron transport"/>
    <property type="evidence" value="ECO:0007669"/>
    <property type="project" value="InterPro"/>
</dbReference>
<evidence type="ECO:0000256" key="11">
    <source>
        <dbReference type="ARBA" id="ARBA00023014"/>
    </source>
</evidence>
<feature type="domain" description="2Fe-2S ferredoxin-type" evidence="16">
    <location>
        <begin position="1"/>
        <end position="78"/>
    </location>
</feature>
<dbReference type="PROSITE" id="PS51379">
    <property type="entry name" value="4FE4S_FER_2"/>
    <property type="match status" value="2"/>
</dbReference>
<dbReference type="Gene3D" id="3.40.50.740">
    <property type="match status" value="2"/>
</dbReference>
<dbReference type="Gene3D" id="2.20.25.90">
    <property type="entry name" value="ADC-like domains"/>
    <property type="match status" value="1"/>
</dbReference>
<dbReference type="EMBL" id="HE616890">
    <property type="protein sequence ID" value="CCE96595.1"/>
    <property type="molecule type" value="Genomic_DNA"/>
</dbReference>
<feature type="domain" description="4Fe-4S Mo/W bis-MGD-type" evidence="18">
    <location>
        <begin position="217"/>
        <end position="273"/>
    </location>
</feature>
<dbReference type="GO" id="GO:0051537">
    <property type="term" value="F:2 iron, 2 sulfur cluster binding"/>
    <property type="evidence" value="ECO:0007669"/>
    <property type="project" value="UniProtKB-UniRule"/>
</dbReference>
<dbReference type="InterPro" id="IPR001041">
    <property type="entry name" value="2Fe-2S_ferredoxin-type"/>
</dbReference>
<evidence type="ECO:0000256" key="2">
    <source>
        <dbReference type="ARBA" id="ARBA00002378"/>
    </source>
</evidence>
<evidence type="ECO:0000256" key="15">
    <source>
        <dbReference type="RuleBase" id="RU003525"/>
    </source>
</evidence>
<comment type="function">
    <text evidence="15">NDH-1 shuttles electrons from NADH, via FMN and iron-sulfur (Fe-S) centers, to quinones in the respiratory chain. Couples the redox reaction to proton translocation (for every two electrons transferred, four hydrogen ions are translocated across the cytoplasmic membrane), and thus conserves the redox energy in a proton gradient.</text>
</comment>
<feature type="domain" description="4Fe-4S His(Cys)3-ligated-type" evidence="19">
    <location>
        <begin position="78"/>
        <end position="117"/>
    </location>
</feature>
<keyword evidence="5 15" id="KW-0001">2Fe-2S</keyword>
<dbReference type="CDD" id="cd02775">
    <property type="entry name" value="MopB_CT"/>
    <property type="match status" value="1"/>
</dbReference>
<dbReference type="InterPro" id="IPR054351">
    <property type="entry name" value="NADH_UbQ_OxRdtase_ferredoxin"/>
</dbReference>
<keyword evidence="20" id="KW-0560">Oxidoreductase</keyword>
<evidence type="ECO:0000259" key="18">
    <source>
        <dbReference type="PROSITE" id="PS51669"/>
    </source>
</evidence>